<organism evidence="5 6">
    <name type="scientific">Shinella oryzae</name>
    <dbReference type="NCBI Taxonomy" id="2871820"/>
    <lineage>
        <taxon>Bacteria</taxon>
        <taxon>Pseudomonadati</taxon>
        <taxon>Pseudomonadota</taxon>
        <taxon>Alphaproteobacteria</taxon>
        <taxon>Hyphomicrobiales</taxon>
        <taxon>Rhizobiaceae</taxon>
        <taxon>Shinella</taxon>
    </lineage>
</organism>
<sequence>MADCIVPLFINVQLAFCESGDLYHLVLVELSTWICPAPTALVSFDGSPVCEYCAPSLSTIEQPIEALGETATEYLIARMENADDKRELRVVIPSRFIRRDSIGANSKPEIR</sequence>
<dbReference type="EMBL" id="CP132315">
    <property type="protein sequence ID" value="WLS05297.1"/>
    <property type="molecule type" value="Genomic_DNA"/>
</dbReference>
<keyword evidence="3" id="KW-0804">Transcription</keyword>
<evidence type="ECO:0000313" key="5">
    <source>
        <dbReference type="EMBL" id="WLS05297.1"/>
    </source>
</evidence>
<evidence type="ECO:0000256" key="3">
    <source>
        <dbReference type="ARBA" id="ARBA00023163"/>
    </source>
</evidence>
<name>A0ABY9KE50_9HYPH</name>
<keyword evidence="2" id="KW-0238">DNA-binding</keyword>
<evidence type="ECO:0000259" key="4">
    <source>
        <dbReference type="Pfam" id="PF13377"/>
    </source>
</evidence>
<keyword evidence="5" id="KW-0614">Plasmid</keyword>
<keyword evidence="6" id="KW-1185">Reference proteome</keyword>
<dbReference type="RefSeq" id="WP_306161754.1">
    <property type="nucleotide sequence ID" value="NZ_CP132315.1"/>
</dbReference>
<dbReference type="Pfam" id="PF13377">
    <property type="entry name" value="Peripla_BP_3"/>
    <property type="match status" value="1"/>
</dbReference>
<protein>
    <submittedName>
        <fullName evidence="5">Substrate-binding domain-containing protein</fullName>
    </submittedName>
</protein>
<gene>
    <name evidence="5" type="ORF">Q9315_24430</name>
</gene>
<dbReference type="PANTHER" id="PTHR30146">
    <property type="entry name" value="LACI-RELATED TRANSCRIPTIONAL REPRESSOR"/>
    <property type="match status" value="1"/>
</dbReference>
<evidence type="ECO:0000313" key="6">
    <source>
        <dbReference type="Proteomes" id="UP001225788"/>
    </source>
</evidence>
<dbReference type="InterPro" id="IPR028082">
    <property type="entry name" value="Peripla_BP_I"/>
</dbReference>
<reference evidence="5 6" key="1">
    <citation type="submission" date="2023-08" db="EMBL/GenBank/DDBJ databases">
        <title>Pathogen: clinical or host-associated sample.</title>
        <authorList>
            <person name="Hergert J."/>
            <person name="Casey R."/>
            <person name="Wagner J."/>
            <person name="Young E.L."/>
            <person name="Oakeson K.F."/>
        </authorList>
    </citation>
    <scope>NUCLEOTIDE SEQUENCE [LARGE SCALE GENOMIC DNA]</scope>
    <source>
        <strain evidence="5 6">UPHL-collab-2</strain>
        <plasmid evidence="5 6">unnamed1</plasmid>
    </source>
</reference>
<accession>A0ABY9KE50</accession>
<evidence type="ECO:0000256" key="2">
    <source>
        <dbReference type="ARBA" id="ARBA00023125"/>
    </source>
</evidence>
<dbReference type="Proteomes" id="UP001225788">
    <property type="component" value="Plasmid unnamed1"/>
</dbReference>
<geneLocation type="plasmid" evidence="5 6">
    <name>unnamed1</name>
</geneLocation>
<dbReference type="PANTHER" id="PTHR30146:SF109">
    <property type="entry name" value="HTH-TYPE TRANSCRIPTIONAL REGULATOR GALS"/>
    <property type="match status" value="1"/>
</dbReference>
<evidence type="ECO:0000256" key="1">
    <source>
        <dbReference type="ARBA" id="ARBA00023015"/>
    </source>
</evidence>
<dbReference type="InterPro" id="IPR046335">
    <property type="entry name" value="LacI/GalR-like_sensor"/>
</dbReference>
<proteinExistence type="predicted"/>
<dbReference type="Gene3D" id="3.40.50.2300">
    <property type="match status" value="1"/>
</dbReference>
<keyword evidence="1" id="KW-0805">Transcription regulation</keyword>
<feature type="domain" description="Transcriptional regulator LacI/GalR-like sensor" evidence="4">
    <location>
        <begin position="34"/>
        <end position="102"/>
    </location>
</feature>
<dbReference type="SUPFAM" id="SSF53822">
    <property type="entry name" value="Periplasmic binding protein-like I"/>
    <property type="match status" value="1"/>
</dbReference>